<dbReference type="InterPro" id="IPR003439">
    <property type="entry name" value="ABC_transporter-like_ATP-bd"/>
</dbReference>
<feature type="transmembrane region" description="Helical" evidence="9">
    <location>
        <begin position="1250"/>
        <end position="1270"/>
    </location>
</feature>
<dbReference type="InterPro" id="IPR050173">
    <property type="entry name" value="ABC_transporter_C-like"/>
</dbReference>
<feature type="transmembrane region" description="Helical" evidence="9">
    <location>
        <begin position="1081"/>
        <end position="1107"/>
    </location>
</feature>
<dbReference type="SUPFAM" id="SSF52540">
    <property type="entry name" value="P-loop containing nucleoside triphosphate hydrolases"/>
    <property type="match status" value="2"/>
</dbReference>
<dbReference type="EMBL" id="KV442067">
    <property type="protein sequence ID" value="OAQ26450.1"/>
    <property type="molecule type" value="Genomic_DNA"/>
</dbReference>
<evidence type="ECO:0000256" key="1">
    <source>
        <dbReference type="ARBA" id="ARBA00004370"/>
    </source>
</evidence>
<dbReference type="Pfam" id="PF00664">
    <property type="entry name" value="ABC_membrane"/>
    <property type="match status" value="1"/>
</dbReference>
<evidence type="ECO:0000256" key="5">
    <source>
        <dbReference type="ARBA" id="ARBA00022840"/>
    </source>
</evidence>
<feature type="domain" description="ABC transporter" evidence="10">
    <location>
        <begin position="1660"/>
        <end position="2084"/>
    </location>
</feature>
<dbReference type="OrthoDB" id="2417696at2759"/>
<dbReference type="Gene3D" id="3.40.50.300">
    <property type="entry name" value="P-loop containing nucleotide triphosphate hydrolases"/>
    <property type="match status" value="3"/>
</dbReference>
<comment type="subcellular location">
    <subcellularLocation>
        <location evidence="1">Membrane</location>
    </subcellularLocation>
</comment>
<dbReference type="GO" id="GO:0005524">
    <property type="term" value="F:ATP binding"/>
    <property type="evidence" value="ECO:0007669"/>
    <property type="project" value="UniProtKB-KW"/>
</dbReference>
<evidence type="ECO:0000256" key="9">
    <source>
        <dbReference type="SAM" id="Phobius"/>
    </source>
</evidence>
<dbReference type="Proteomes" id="UP000078512">
    <property type="component" value="Unassembled WGS sequence"/>
</dbReference>
<dbReference type="PROSITE" id="PS50893">
    <property type="entry name" value="ABC_TRANSPORTER_2"/>
    <property type="match status" value="2"/>
</dbReference>
<evidence type="ECO:0000256" key="7">
    <source>
        <dbReference type="ARBA" id="ARBA00023136"/>
    </source>
</evidence>
<sequence length="2104" mass="230033">MVPWTCTPDGGGVCLTDSLLQLIPTCIIVFSSLSVIAGECGRQDRRRMFNRFSSEVVVQGESQSELDVDGDDTNQFRLIKPKRTFPLAILRCIGAYSQIVLFAYLAFRKLEEQSQNEPGAPTKGRGLMELLLTDNERRSEIDKDWPLWLPVMHGIVWLYSSILSTVSLLHPRLSYPYRLVTHLDLIYLTTAGAGLMHFMLNDFGRPIGLWTLDDQISGLSAAISGCMLVLTLATKPLVPPQPMKGPDKRSRGVISPETRSSLYARIAFTWLQPMVIKSFTGKLQETDVWAMDKALRIKVVFQEYLENRKATVFVTMLHLFRLELAQQYLWGLAWVGLSMVPPFVVFKIISFAQDLSTYNRNEALFYVTALLASVVVRSAGKFLFVYILQRGLHMGQRLATKAMGMTSGLIYEKMSLRKDMDPLGYEITELMSVDVKRIGQGWKSAFYLMIYPIMVIIATIQLYGYIGHSAWAAAVAVVIWYPISALASFLFSGRFDPVAFRMEKSDALASDFLANLKAIKYLGWEEILISKIHQAREEDRKHNSKTSQPVMTLISVPLGGDLIHAFAMTVVLAFYSLYFGQILTPAILFTTLILVDIQTSAINSLPSVIISLREMLDAMVRVNDFLCDEENERDTAVIRDREMARRANIPIIGFVNASFVWPVAKPAGHANEHLFVDEPDHDDDDVRHHQNNGAAKKVGRRPTGNWIVRTLSLFGYTLPTPPETTYNQNPGRPNYGIGHHKPNNAAFAAGTDFALKNVTLSFPPGQISLVTGTRKSGKSALLLALIGEMTRSSGKIYLPRKDYYHGKQGYGSDVAYVAQDPWLEIGGGGSISGNSTGRSTIRDTILFGTMMDEDRYSEALRACVLEDELQGLPNGDMTIIGDKNVVWSMSLKQRISLARAVYSDVSHILMDDCLSFVDVKSRHFIWKNCILGPITQGKTRIVVSNQLHVKTYLNDVDYVVGLDQGIILGHGSVREVLTQGWIRQAPGSSTIPTTIIPGATVPANLGQSLPSNNIAAGAAAAGTGPTTAPVNAPLQDLRSAKSTNLPLNKMSNLSDYDDLDSTLSRETAAGFRVGWSTFGTYIVSLGTVLFLASAFMSLFLSQAFFVIRIGWLGLWAENEAWDGGVPLRHTIHNRQVHRNLLPEDDEPSFMTGLDYLWIFISLAGVRALFVIGNAFFLRSGAYTGADRVYMRFLRSVALARLSVFEANAVKAVTSMAGDVGGLFAKGTINGIKDCFMRDLSGLDVKLAKEFWQFSSDVLAALLIILVLAWVQPFVLIPVLVVVFMLSSVALLGLGLSKEMHRMSIRADRMDKDQFRHTFRGLATIRGYGLERRAIKSGIAQAELYLKTVYFGSCADRWLHWKVELLSACIPFSVAVLVLQQIEDLDPVLMGLSLYLSLQFSDKALDSLLGYGRIRNRLQWALERTRRYIHELDSPDNKEAPRRIDGKQPPAAWPHSGAVEFVNYSCSRAEAPHGTTTASGTVHLKHINRAAPLAETLSRPPQNAAVNQRPGLDAVLGSNAGVPARVNELSQSAPLDHSNSARTNTAVSAANTVSSNISQASSHLTANPYGTVGRNAGVDLTSTSDATLVPLPQPSSTFLSTTTFVPPAEQPMDQLAALDQMIAPEVMDTGRLDAPLPPLPPGLEAPAGLTSILKTSDNQDINSLNGAAAAGGDTTGEAAGFGPVTCTILPGEKVAVVGQSKSGKSTFIQSLFRMWDSAEEERIRAARIAQYGHSTTANAVTNGSSSSTTSSSNKSTLVSSSSFYAKSPLGRVASLSKAKPSQDALLPDLGAITVDGLDISQLGLYDLRSRFSYLSQRGTVFAGTVRFNLDPRGEHEDAELNEVLRICFLSDRLKLDTELMTASTANLSPAGNGLLGSVVAGTTSSRRIPRYAKRFFRRSRPIPASTLNKGKGKKDRTPATVSATSGRRLRASLEGSGGAGAGAGTNHDTAELLNDDPEQELLGHIDTSSDEDDDDFDDEDGDTRVELDTNERQLLSLARILVQRSNVVVLDNCAAKVTDLTAQRIDQIVVQEMKSATVISVGHRLDQIVARHNRILVLDQGKVVEFDTPIALLNKPDGVFRGICNPAGPNFSALVSLAKKQQTVS</sequence>
<evidence type="ECO:0000313" key="12">
    <source>
        <dbReference type="EMBL" id="OAQ26450.1"/>
    </source>
</evidence>
<dbReference type="GO" id="GO:0140359">
    <property type="term" value="F:ABC-type transporter activity"/>
    <property type="evidence" value="ECO:0007669"/>
    <property type="project" value="InterPro"/>
</dbReference>
<dbReference type="SMART" id="SM00382">
    <property type="entry name" value="AAA"/>
    <property type="match status" value="2"/>
</dbReference>
<feature type="transmembrane region" description="Helical" evidence="9">
    <location>
        <begin position="85"/>
        <end position="107"/>
    </location>
</feature>
<accession>A0A197JMS0</accession>
<evidence type="ECO:0000256" key="6">
    <source>
        <dbReference type="ARBA" id="ARBA00022989"/>
    </source>
</evidence>
<feature type="transmembrane region" description="Helical" evidence="9">
    <location>
        <begin position="1155"/>
        <end position="1177"/>
    </location>
</feature>
<dbReference type="GO" id="GO:0016020">
    <property type="term" value="C:membrane"/>
    <property type="evidence" value="ECO:0007669"/>
    <property type="project" value="UniProtKB-SubCell"/>
</dbReference>
<feature type="transmembrane region" description="Helical" evidence="9">
    <location>
        <begin position="328"/>
        <end position="352"/>
    </location>
</feature>
<protein>
    <submittedName>
        <fullName evidence="12">p-loop containing nucleoside triphosphate hydrolase protein</fullName>
    </submittedName>
</protein>
<dbReference type="InterPro" id="IPR011527">
    <property type="entry name" value="ABC1_TM_dom"/>
</dbReference>
<keyword evidence="3 9" id="KW-0812">Transmembrane</keyword>
<dbReference type="InterPro" id="IPR003593">
    <property type="entry name" value="AAA+_ATPase"/>
</dbReference>
<dbReference type="InterPro" id="IPR027417">
    <property type="entry name" value="P-loop_NTPase"/>
</dbReference>
<evidence type="ECO:0000256" key="3">
    <source>
        <dbReference type="ARBA" id="ARBA00022692"/>
    </source>
</evidence>
<keyword evidence="4" id="KW-0547">Nucleotide-binding</keyword>
<dbReference type="InterPro" id="IPR036640">
    <property type="entry name" value="ABC1_TM_sf"/>
</dbReference>
<feature type="transmembrane region" description="Helical" evidence="9">
    <location>
        <begin position="219"/>
        <end position="238"/>
    </location>
</feature>
<feature type="transmembrane region" description="Helical" evidence="9">
    <location>
        <begin position="1276"/>
        <end position="1295"/>
    </location>
</feature>
<keyword evidence="12" id="KW-0378">Hydrolase</keyword>
<evidence type="ECO:0000256" key="8">
    <source>
        <dbReference type="SAM" id="MobiDB-lite"/>
    </source>
</evidence>
<evidence type="ECO:0000256" key="2">
    <source>
        <dbReference type="ARBA" id="ARBA00022448"/>
    </source>
</evidence>
<feature type="transmembrane region" description="Helical" evidence="9">
    <location>
        <begin position="364"/>
        <end position="388"/>
    </location>
</feature>
<evidence type="ECO:0000256" key="4">
    <source>
        <dbReference type="ARBA" id="ARBA00022741"/>
    </source>
</evidence>
<keyword evidence="6 9" id="KW-1133">Transmembrane helix</keyword>
<evidence type="ECO:0000313" key="13">
    <source>
        <dbReference type="Proteomes" id="UP000078512"/>
    </source>
</evidence>
<proteinExistence type="predicted"/>
<feature type="region of interest" description="Disordered" evidence="8">
    <location>
        <begin position="1736"/>
        <end position="1755"/>
    </location>
</feature>
<feature type="transmembrane region" description="Helical" evidence="9">
    <location>
        <begin position="445"/>
        <end position="464"/>
    </location>
</feature>
<dbReference type="Pfam" id="PF00005">
    <property type="entry name" value="ABC_tran"/>
    <property type="match status" value="1"/>
</dbReference>
<dbReference type="STRING" id="1314771.A0A197JMS0"/>
<reference evidence="12 13" key="1">
    <citation type="submission" date="2016-05" db="EMBL/GenBank/DDBJ databases">
        <title>Genome sequencing reveals origins of a unique bacterial endosymbiosis in the earliest lineages of terrestrial Fungi.</title>
        <authorList>
            <consortium name="DOE Joint Genome Institute"/>
            <person name="Uehling J."/>
            <person name="Gryganskyi A."/>
            <person name="Hameed K."/>
            <person name="Tschaplinski T."/>
            <person name="Misztal P."/>
            <person name="Wu S."/>
            <person name="Desiro A."/>
            <person name="Vande Pol N."/>
            <person name="Du Z.-Y."/>
            <person name="Zienkiewicz A."/>
            <person name="Zienkiewicz K."/>
            <person name="Morin E."/>
            <person name="Tisserant E."/>
            <person name="Splivallo R."/>
            <person name="Hainaut M."/>
            <person name="Henrissat B."/>
            <person name="Ohm R."/>
            <person name="Kuo A."/>
            <person name="Yan J."/>
            <person name="Lipzen A."/>
            <person name="Nolan M."/>
            <person name="Labutti K."/>
            <person name="Barry K."/>
            <person name="Goldstein A."/>
            <person name="Labbe J."/>
            <person name="Schadt C."/>
            <person name="Tuskan G."/>
            <person name="Grigoriev I."/>
            <person name="Martin F."/>
            <person name="Vilgalys R."/>
            <person name="Bonito G."/>
        </authorList>
    </citation>
    <scope>NUCLEOTIDE SEQUENCE [LARGE SCALE GENOMIC DNA]</scope>
    <source>
        <strain evidence="12 13">AG-77</strain>
    </source>
</reference>
<evidence type="ECO:0000259" key="11">
    <source>
        <dbReference type="PROSITE" id="PS50929"/>
    </source>
</evidence>
<feature type="transmembrane region" description="Helical" evidence="9">
    <location>
        <begin position="550"/>
        <end position="575"/>
    </location>
</feature>
<dbReference type="GO" id="GO:0016887">
    <property type="term" value="F:ATP hydrolysis activity"/>
    <property type="evidence" value="ECO:0007669"/>
    <property type="project" value="InterPro"/>
</dbReference>
<feature type="region of interest" description="Disordered" evidence="8">
    <location>
        <begin position="1901"/>
        <end position="1950"/>
    </location>
</feature>
<dbReference type="PROSITE" id="PS50929">
    <property type="entry name" value="ABC_TM1F"/>
    <property type="match status" value="1"/>
</dbReference>
<feature type="domain" description="ABC transmembrane type-1" evidence="11">
    <location>
        <begin position="329"/>
        <end position="614"/>
    </location>
</feature>
<keyword evidence="2" id="KW-0813">Transport</keyword>
<organism evidence="12 13">
    <name type="scientific">Linnemannia elongata AG-77</name>
    <dbReference type="NCBI Taxonomy" id="1314771"/>
    <lineage>
        <taxon>Eukaryota</taxon>
        <taxon>Fungi</taxon>
        <taxon>Fungi incertae sedis</taxon>
        <taxon>Mucoromycota</taxon>
        <taxon>Mortierellomycotina</taxon>
        <taxon>Mortierellomycetes</taxon>
        <taxon>Mortierellales</taxon>
        <taxon>Mortierellaceae</taxon>
        <taxon>Linnemannia</taxon>
    </lineage>
</organism>
<keyword evidence="5" id="KW-0067">ATP-binding</keyword>
<name>A0A197JMS0_9FUNG</name>
<dbReference type="PANTHER" id="PTHR24223:SF356">
    <property type="entry name" value="ATP-BINDING CASSETTE TRANSPORTER ABC4"/>
    <property type="match status" value="1"/>
</dbReference>
<feature type="transmembrane region" description="Helical" evidence="9">
    <location>
        <begin position="147"/>
        <end position="169"/>
    </location>
</feature>
<dbReference type="Gene3D" id="1.20.1560.10">
    <property type="entry name" value="ABC transporter type 1, transmembrane domain"/>
    <property type="match status" value="2"/>
</dbReference>
<feature type="transmembrane region" description="Helical" evidence="9">
    <location>
        <begin position="470"/>
        <end position="492"/>
    </location>
</feature>
<dbReference type="PANTHER" id="PTHR24223">
    <property type="entry name" value="ATP-BINDING CASSETTE SUB-FAMILY C"/>
    <property type="match status" value="1"/>
</dbReference>
<evidence type="ECO:0000259" key="10">
    <source>
        <dbReference type="PROSITE" id="PS50893"/>
    </source>
</evidence>
<keyword evidence="7 9" id="KW-0472">Membrane</keyword>
<feature type="transmembrane region" description="Helical" evidence="9">
    <location>
        <begin position="20"/>
        <end position="41"/>
    </location>
</feature>
<feature type="transmembrane region" description="Helical" evidence="9">
    <location>
        <begin position="181"/>
        <end position="199"/>
    </location>
</feature>
<feature type="domain" description="ABC transporter" evidence="10">
    <location>
        <begin position="740"/>
        <end position="989"/>
    </location>
</feature>
<dbReference type="SUPFAM" id="SSF90123">
    <property type="entry name" value="ABC transporter transmembrane region"/>
    <property type="match status" value="2"/>
</dbReference>
<gene>
    <name evidence="12" type="ORF">K457DRAFT_157541</name>
</gene>
<keyword evidence="13" id="KW-1185">Reference proteome</keyword>